<reference evidence="2 3" key="1">
    <citation type="submission" date="2020-05" db="EMBL/GenBank/DDBJ databases">
        <title>Nakamurella sp. DB0629 isolated from air conditioner.</title>
        <authorList>
            <person name="Kim D.H."/>
            <person name="Kim D.-U."/>
        </authorList>
    </citation>
    <scope>NUCLEOTIDE SEQUENCE [LARGE SCALE GENOMIC DNA]</scope>
    <source>
        <strain evidence="2 3">DB0629</strain>
    </source>
</reference>
<proteinExistence type="predicted"/>
<comment type="caution">
    <text evidence="2">The sequence shown here is derived from an EMBL/GenBank/DDBJ whole genome shotgun (WGS) entry which is preliminary data.</text>
</comment>
<organism evidence="2 3">
    <name type="scientific">Nakamurella aerolata</name>
    <dbReference type="NCBI Taxonomy" id="1656892"/>
    <lineage>
        <taxon>Bacteria</taxon>
        <taxon>Bacillati</taxon>
        <taxon>Actinomycetota</taxon>
        <taxon>Actinomycetes</taxon>
        <taxon>Nakamurellales</taxon>
        <taxon>Nakamurellaceae</taxon>
        <taxon>Nakamurella</taxon>
    </lineage>
</organism>
<dbReference type="EMBL" id="JABEND010000019">
    <property type="protein sequence ID" value="NNG37656.1"/>
    <property type="molecule type" value="Genomic_DNA"/>
</dbReference>
<evidence type="ECO:0000313" key="2">
    <source>
        <dbReference type="EMBL" id="NNG37656.1"/>
    </source>
</evidence>
<sequence>MTSKKASPGTPSAKSSTSSRPSLDGPAPAADDVQTTGPGGAPVVLAAPEGPISDSEAKNRREIEAAWLNMWHLYETLDKIPPERITSELSRYAYGPALDEYNEIIERAQNQQLKNTGTVRHRIWWEPPVGSSDVALVIDCLDFSKFGWENGAKKTVGKVGPVFDEYEISVFKDQGTWKVSKINISDRKCSF</sequence>
<accession>A0A849ADL3</accession>
<name>A0A849ADL3_9ACTN</name>
<evidence type="ECO:0000256" key="1">
    <source>
        <dbReference type="SAM" id="MobiDB-lite"/>
    </source>
</evidence>
<dbReference type="AlphaFoldDB" id="A0A849ADL3"/>
<feature type="compositionally biased region" description="Low complexity" evidence="1">
    <location>
        <begin position="1"/>
        <end position="22"/>
    </location>
</feature>
<feature type="region of interest" description="Disordered" evidence="1">
    <location>
        <begin position="1"/>
        <end position="57"/>
    </location>
</feature>
<gene>
    <name evidence="2" type="ORF">HKD39_18535</name>
</gene>
<protein>
    <submittedName>
        <fullName evidence="2">Uncharacterized protein</fullName>
    </submittedName>
</protein>
<dbReference type="Proteomes" id="UP000562984">
    <property type="component" value="Unassembled WGS sequence"/>
</dbReference>
<evidence type="ECO:0000313" key="3">
    <source>
        <dbReference type="Proteomes" id="UP000562984"/>
    </source>
</evidence>
<dbReference type="RefSeq" id="WP_171201356.1">
    <property type="nucleotide sequence ID" value="NZ_JABEND010000019.1"/>
</dbReference>
<keyword evidence="3" id="KW-1185">Reference proteome</keyword>